<keyword evidence="12 15" id="KW-0456">Lyase</keyword>
<dbReference type="GO" id="GO:0001653">
    <property type="term" value="F:peptide receptor activity"/>
    <property type="evidence" value="ECO:0007669"/>
    <property type="project" value="TreeGrafter"/>
</dbReference>
<evidence type="ECO:0000256" key="14">
    <source>
        <dbReference type="ARBA" id="ARBA00032637"/>
    </source>
</evidence>
<feature type="region of interest" description="Disordered" evidence="16">
    <location>
        <begin position="591"/>
        <end position="619"/>
    </location>
</feature>
<evidence type="ECO:0000256" key="3">
    <source>
        <dbReference type="ARBA" id="ARBA00012201"/>
    </source>
</evidence>
<evidence type="ECO:0000256" key="11">
    <source>
        <dbReference type="ARBA" id="ARBA00023136"/>
    </source>
</evidence>
<evidence type="ECO:0000256" key="6">
    <source>
        <dbReference type="ARBA" id="ARBA00022741"/>
    </source>
</evidence>
<evidence type="ECO:0000256" key="17">
    <source>
        <dbReference type="SAM" id="Phobius"/>
    </source>
</evidence>
<dbReference type="OMA" id="FTAMPPG"/>
<evidence type="ECO:0000256" key="1">
    <source>
        <dbReference type="ARBA" id="ARBA00001593"/>
    </source>
</evidence>
<feature type="transmembrane region" description="Helical" evidence="17">
    <location>
        <begin position="233"/>
        <end position="250"/>
    </location>
</feature>
<dbReference type="FunFam" id="3.30.70.1230:FF:000053">
    <property type="entry name" value="Guanylate cyclase, putative"/>
    <property type="match status" value="1"/>
</dbReference>
<keyword evidence="10" id="KW-0115">cAMP biosynthesis</keyword>
<accession>K3WCF0</accession>
<keyword evidence="8" id="KW-0460">Magnesium</keyword>
<dbReference type="GO" id="GO:0006171">
    <property type="term" value="P:cAMP biosynthetic process"/>
    <property type="evidence" value="ECO:0007669"/>
    <property type="project" value="UniProtKB-KW"/>
</dbReference>
<dbReference type="Pfam" id="PF00211">
    <property type="entry name" value="Guanylate_cyc"/>
    <property type="match status" value="2"/>
</dbReference>
<feature type="transmembrane region" description="Helical" evidence="17">
    <location>
        <begin position="281"/>
        <end position="300"/>
    </location>
</feature>
<evidence type="ECO:0000256" key="15">
    <source>
        <dbReference type="RuleBase" id="RU000405"/>
    </source>
</evidence>
<protein>
    <recommendedName>
        <fullName evidence="3">adenylate cyclase</fullName>
        <ecNumber evidence="3">4.6.1.1</ecNumber>
    </recommendedName>
    <alternativeName>
        <fullName evidence="13">ATP pyrophosphate-lyase</fullName>
    </alternativeName>
    <alternativeName>
        <fullName evidence="14">Adenylyl cyclase</fullName>
    </alternativeName>
</protein>
<dbReference type="GO" id="GO:0035556">
    <property type="term" value="P:intracellular signal transduction"/>
    <property type="evidence" value="ECO:0007669"/>
    <property type="project" value="InterPro"/>
</dbReference>
<dbReference type="HOGENOM" id="CLU_273260_0_0_1"/>
<feature type="transmembrane region" description="Helical" evidence="17">
    <location>
        <begin position="852"/>
        <end position="873"/>
    </location>
</feature>
<feature type="domain" description="Guanylate cyclase" evidence="18">
    <location>
        <begin position="1077"/>
        <end position="1205"/>
    </location>
</feature>
<feature type="domain" description="Guanylate cyclase" evidence="18">
    <location>
        <begin position="392"/>
        <end position="527"/>
    </location>
</feature>
<dbReference type="GO" id="GO:0005524">
    <property type="term" value="F:ATP binding"/>
    <property type="evidence" value="ECO:0007669"/>
    <property type="project" value="UniProtKB-KW"/>
</dbReference>
<dbReference type="InterPro" id="IPR018297">
    <property type="entry name" value="A/G_cyclase_CS"/>
</dbReference>
<evidence type="ECO:0000256" key="4">
    <source>
        <dbReference type="ARBA" id="ARBA00022692"/>
    </source>
</evidence>
<feature type="transmembrane region" description="Helical" evidence="17">
    <location>
        <begin position="969"/>
        <end position="987"/>
    </location>
</feature>
<dbReference type="PANTHER" id="PTHR11920:SF335">
    <property type="entry name" value="GUANYLATE CYCLASE"/>
    <property type="match status" value="1"/>
</dbReference>
<evidence type="ECO:0000256" key="12">
    <source>
        <dbReference type="ARBA" id="ARBA00023239"/>
    </source>
</evidence>
<feature type="transmembrane region" description="Helical" evidence="17">
    <location>
        <begin position="885"/>
        <end position="905"/>
    </location>
</feature>
<evidence type="ECO:0000256" key="7">
    <source>
        <dbReference type="ARBA" id="ARBA00022840"/>
    </source>
</evidence>
<dbReference type="eggNOG" id="KOG4171">
    <property type="taxonomic scope" value="Eukaryota"/>
</dbReference>
<dbReference type="InterPro" id="IPR029787">
    <property type="entry name" value="Nucleotide_cyclase"/>
</dbReference>
<dbReference type="VEuPathDB" id="FungiDB:PYU1_G002638"/>
<keyword evidence="4 17" id="KW-0812">Transmembrane</keyword>
<evidence type="ECO:0000256" key="2">
    <source>
        <dbReference type="ARBA" id="ARBA00004370"/>
    </source>
</evidence>
<dbReference type="InParanoid" id="K3WCF0"/>
<dbReference type="GO" id="GO:0004016">
    <property type="term" value="F:adenylate cyclase activity"/>
    <property type="evidence" value="ECO:0007669"/>
    <property type="project" value="UniProtKB-EC"/>
</dbReference>
<comment type="similarity">
    <text evidence="15">Belongs to the adenylyl cyclase class-4/guanylyl cyclase family.</text>
</comment>
<evidence type="ECO:0000256" key="5">
    <source>
        <dbReference type="ARBA" id="ARBA00022723"/>
    </source>
</evidence>
<name>K3WCF0_GLOUD</name>
<dbReference type="AlphaFoldDB" id="K3WCF0"/>
<evidence type="ECO:0000313" key="19">
    <source>
        <dbReference type="EnsemblProtists" id="PYU1_T002641"/>
    </source>
</evidence>
<reference evidence="19" key="3">
    <citation type="submission" date="2014-11" db="UniProtKB">
        <authorList>
            <consortium name="EnsemblProtists"/>
        </authorList>
    </citation>
    <scope>IDENTIFICATION</scope>
    <source>
        <strain evidence="19">DAOM BR144</strain>
    </source>
</reference>
<dbReference type="GO" id="GO:0005886">
    <property type="term" value="C:plasma membrane"/>
    <property type="evidence" value="ECO:0007669"/>
    <property type="project" value="TreeGrafter"/>
</dbReference>
<organism evidence="19 20">
    <name type="scientific">Globisporangium ultimum (strain ATCC 200006 / CBS 805.95 / DAOM BR144)</name>
    <name type="common">Pythium ultimum</name>
    <dbReference type="NCBI Taxonomy" id="431595"/>
    <lineage>
        <taxon>Eukaryota</taxon>
        <taxon>Sar</taxon>
        <taxon>Stramenopiles</taxon>
        <taxon>Oomycota</taxon>
        <taxon>Peronosporomycetes</taxon>
        <taxon>Pythiales</taxon>
        <taxon>Pythiaceae</taxon>
        <taxon>Globisporangium</taxon>
    </lineage>
</organism>
<keyword evidence="9 17" id="KW-1133">Transmembrane helix</keyword>
<evidence type="ECO:0000256" key="10">
    <source>
        <dbReference type="ARBA" id="ARBA00022998"/>
    </source>
</evidence>
<feature type="transmembrane region" description="Helical" evidence="17">
    <location>
        <begin position="999"/>
        <end position="1017"/>
    </location>
</feature>
<sequence>MFMTVNDTLGGSLNAIAPVMKRKNSALQPQRSSSISQSLITPDRHTNHRSVSSATAASLAANSKRVVSSQVIPDGRLSTRTQSSFERSRDSSASRAKALSEFNIFLKILDEVAIHYVTLYFISITSSTVITKMEQSFTKYYANSQRRLYLRGLTALLIFMIITFAYDYLVLWENLNVSSSVNSTTPTMSSKYVGETKIAKFTLVVALKVAIVLPVISVTYFRARKHSYTEDFYLTWACVAIVAIYPLAYNKVTNDYGVSWVCLVIMYIYSCTPIRFFPCSVFCLTYLMIYVIVMLAYIPGSEGSSTSSRERISNETMYACLFFFLILLPSQSREFAIRVSYMSELMVLLQQEQLKIEETRSKSLLNSMLPESIVVQLQSGRELIADAYAHTTVLFAEVCDFDYFSSKLKPQYVVELLNIIFYKFDKLVDVHHVHKVETIGAVYMVVGGCPDPMENHAELVANLALDMIRCIPEVSERIARKPWGELVKNLNIRIGINSGALMAGVVGIRNPRFKLFGDTVNVASRMETTNLPGQIQITEATHKILCDNYFTTYRGKVFVKGRGDMSTYFLRGKGNYIIPYPMVGTLASGGGTDAGSEATSAHSSATLLSSTTSSPSPTRRATLLIQTVQTIPEDVEGGSVPTTPKPGQTLTLDLDSVPTTSTTTLEGGGAASPRVNNARHPRRQNSRLVSSGKVDLMKQNSLANLLTITGSGKSSSTGDDIISGHLAAIKTNEIEAAAIASTPQGGRPIRLTERRGTITVMRGNSLPQLVEAKRSIVRENIFDIVEEAEENGNGEDDFRYTNPTEIMKLPKGLTRLEVLFRINSRHRDGLSQEAFEFEESYRLENRARWLRFFRLSITVLLILKPFMTLYQTIRLSTTRSFTESHVIFLLNFCVMYPVCIAYLFYTFSPTFRDYEQSTSFSVTLIVAIVLCAESVAANSLGHAYMSVLALYQCYFANVSFLLRGMLGFIILALYLLTNLVVAPYFGWNSDTDKIRVGRNALYILIFFLGQAWVVFNSEFKQRINHYREITLNSQKQKLVEEEQRITKLLQNLLPDTIVHKLKEDPEATIADFFDNVTVLFTDMVNFTAYSSKVSAMELVQFLNDMYTRFDTIAEKENLYKVEIIGDAYFVVGGCPIVSTTNALAVVSAATDMFAALPQLRRNCGLPDLNIRIGIHSGPVLAGVVGSKDPRYHLFGETVTIAHFLESSGAPGRIHISESTWARMNKDTPGHGFKVEYHTLLSINGYPKKIRTYFVL</sequence>
<feature type="transmembrane region" description="Helical" evidence="17">
    <location>
        <begin position="198"/>
        <end position="221"/>
    </location>
</feature>
<dbReference type="FunFam" id="3.30.70.1230:FF:000033">
    <property type="entry name" value="Adenylate cyclase"/>
    <property type="match status" value="1"/>
</dbReference>
<evidence type="ECO:0000256" key="9">
    <source>
        <dbReference type="ARBA" id="ARBA00022989"/>
    </source>
</evidence>
<dbReference type="CDD" id="cd07302">
    <property type="entry name" value="CHD"/>
    <property type="match status" value="2"/>
</dbReference>
<feature type="compositionally biased region" description="Polar residues" evidence="16">
    <location>
        <begin position="25"/>
        <end position="40"/>
    </location>
</feature>
<keyword evidence="5" id="KW-0479">Metal-binding</keyword>
<keyword evidence="7" id="KW-0067">ATP-binding</keyword>
<dbReference type="InterPro" id="IPR050401">
    <property type="entry name" value="Cyclic_nucleotide_synthase"/>
</dbReference>
<dbReference type="eggNOG" id="KOG1023">
    <property type="taxonomic scope" value="Eukaryota"/>
</dbReference>
<feature type="region of interest" description="Disordered" evidence="16">
    <location>
        <begin position="634"/>
        <end position="687"/>
    </location>
</feature>
<keyword evidence="11 17" id="KW-0472">Membrane</keyword>
<evidence type="ECO:0000256" key="8">
    <source>
        <dbReference type="ARBA" id="ARBA00022842"/>
    </source>
</evidence>
<dbReference type="PROSITE" id="PS50125">
    <property type="entry name" value="GUANYLATE_CYCLASE_2"/>
    <property type="match status" value="2"/>
</dbReference>
<feature type="compositionally biased region" description="Low complexity" evidence="16">
    <location>
        <begin position="598"/>
        <end position="619"/>
    </location>
</feature>
<feature type="transmembrane region" description="Helical" evidence="17">
    <location>
        <begin position="256"/>
        <end position="274"/>
    </location>
</feature>
<reference evidence="20" key="1">
    <citation type="journal article" date="2010" name="Genome Biol.">
        <title>Genome sequence of the necrotrophic plant pathogen Pythium ultimum reveals original pathogenicity mechanisms and effector repertoire.</title>
        <authorList>
            <person name="Levesque C.A."/>
            <person name="Brouwer H."/>
            <person name="Cano L."/>
            <person name="Hamilton J.P."/>
            <person name="Holt C."/>
            <person name="Huitema E."/>
            <person name="Raffaele S."/>
            <person name="Robideau G.P."/>
            <person name="Thines M."/>
            <person name="Win J."/>
            <person name="Zerillo M.M."/>
            <person name="Beakes G.W."/>
            <person name="Boore J.L."/>
            <person name="Busam D."/>
            <person name="Dumas B."/>
            <person name="Ferriera S."/>
            <person name="Fuerstenberg S.I."/>
            <person name="Gachon C.M."/>
            <person name="Gaulin E."/>
            <person name="Govers F."/>
            <person name="Grenville-Briggs L."/>
            <person name="Horner N."/>
            <person name="Hostetler J."/>
            <person name="Jiang R.H."/>
            <person name="Johnson J."/>
            <person name="Krajaejun T."/>
            <person name="Lin H."/>
            <person name="Meijer H.J."/>
            <person name="Moore B."/>
            <person name="Morris P."/>
            <person name="Phuntmart V."/>
            <person name="Puiu D."/>
            <person name="Shetty J."/>
            <person name="Stajich J.E."/>
            <person name="Tripathy S."/>
            <person name="Wawra S."/>
            <person name="van West P."/>
            <person name="Whitty B.R."/>
            <person name="Coutinho P.M."/>
            <person name="Henrissat B."/>
            <person name="Martin F."/>
            <person name="Thomas P.D."/>
            <person name="Tyler B.M."/>
            <person name="De Vries R.P."/>
            <person name="Kamoun S."/>
            <person name="Yandell M."/>
            <person name="Tisserat N."/>
            <person name="Buell C.R."/>
        </authorList>
    </citation>
    <scope>NUCLEOTIDE SEQUENCE</scope>
    <source>
        <strain evidence="20">DAOM:BR144</strain>
    </source>
</reference>
<dbReference type="STRING" id="431595.K3WCF0"/>
<dbReference type="GO" id="GO:0007168">
    <property type="term" value="P:receptor guanylyl cyclase signaling pathway"/>
    <property type="evidence" value="ECO:0007669"/>
    <property type="project" value="TreeGrafter"/>
</dbReference>
<dbReference type="SUPFAM" id="SSF55073">
    <property type="entry name" value="Nucleotide cyclase"/>
    <property type="match status" value="2"/>
</dbReference>
<dbReference type="Proteomes" id="UP000019132">
    <property type="component" value="Unassembled WGS sequence"/>
</dbReference>
<keyword evidence="6" id="KW-0547">Nucleotide-binding</keyword>
<evidence type="ECO:0000259" key="18">
    <source>
        <dbReference type="PROSITE" id="PS50125"/>
    </source>
</evidence>
<dbReference type="EC" id="4.6.1.1" evidence="3"/>
<comment type="subcellular location">
    <subcellularLocation>
        <location evidence="2">Membrane</location>
    </subcellularLocation>
</comment>
<dbReference type="GO" id="GO:0004383">
    <property type="term" value="F:guanylate cyclase activity"/>
    <property type="evidence" value="ECO:0007669"/>
    <property type="project" value="TreeGrafter"/>
</dbReference>
<feature type="compositionally biased region" description="Polar residues" evidence="16">
    <location>
        <begin position="640"/>
        <end position="665"/>
    </location>
</feature>
<evidence type="ECO:0000256" key="16">
    <source>
        <dbReference type="SAM" id="MobiDB-lite"/>
    </source>
</evidence>
<evidence type="ECO:0000313" key="20">
    <source>
        <dbReference type="Proteomes" id="UP000019132"/>
    </source>
</evidence>
<feature type="region of interest" description="Disordered" evidence="16">
    <location>
        <begin position="24"/>
        <end position="54"/>
    </location>
</feature>
<feature type="transmembrane region" description="Helical" evidence="17">
    <location>
        <begin position="148"/>
        <end position="166"/>
    </location>
</feature>
<keyword evidence="20" id="KW-1185">Reference proteome</keyword>
<feature type="transmembrane region" description="Helical" evidence="17">
    <location>
        <begin position="917"/>
        <end position="937"/>
    </location>
</feature>
<proteinExistence type="inferred from homology"/>
<evidence type="ECO:0000256" key="13">
    <source>
        <dbReference type="ARBA" id="ARBA00032597"/>
    </source>
</evidence>
<dbReference type="Gene3D" id="3.30.70.1230">
    <property type="entry name" value="Nucleotide cyclase"/>
    <property type="match status" value="2"/>
</dbReference>
<dbReference type="EnsemblProtists" id="PYU1_T002641">
    <property type="protein sequence ID" value="PYU1_T002641"/>
    <property type="gene ID" value="PYU1_G002638"/>
</dbReference>
<dbReference type="PANTHER" id="PTHR11920">
    <property type="entry name" value="GUANYLYL CYCLASE"/>
    <property type="match status" value="1"/>
</dbReference>
<dbReference type="SMART" id="SM00044">
    <property type="entry name" value="CYCc"/>
    <property type="match status" value="2"/>
</dbReference>
<dbReference type="GO" id="GO:0046872">
    <property type="term" value="F:metal ion binding"/>
    <property type="evidence" value="ECO:0007669"/>
    <property type="project" value="UniProtKB-KW"/>
</dbReference>
<dbReference type="InterPro" id="IPR001054">
    <property type="entry name" value="A/G_cyclase"/>
</dbReference>
<reference evidence="20" key="2">
    <citation type="submission" date="2010-04" db="EMBL/GenBank/DDBJ databases">
        <authorList>
            <person name="Buell R."/>
            <person name="Hamilton J."/>
            <person name="Hostetler J."/>
        </authorList>
    </citation>
    <scope>NUCLEOTIDE SEQUENCE [LARGE SCALE GENOMIC DNA]</scope>
    <source>
        <strain evidence="20">DAOM:BR144</strain>
    </source>
</reference>
<comment type="catalytic activity">
    <reaction evidence="1">
        <text>ATP = 3',5'-cyclic AMP + diphosphate</text>
        <dbReference type="Rhea" id="RHEA:15389"/>
        <dbReference type="ChEBI" id="CHEBI:30616"/>
        <dbReference type="ChEBI" id="CHEBI:33019"/>
        <dbReference type="ChEBI" id="CHEBI:58165"/>
        <dbReference type="EC" id="4.6.1.1"/>
    </reaction>
</comment>
<dbReference type="PROSITE" id="PS00452">
    <property type="entry name" value="GUANYLATE_CYCLASE_1"/>
    <property type="match status" value="2"/>
</dbReference>